<dbReference type="GeneID" id="103057715"/>
<evidence type="ECO:0000313" key="5">
    <source>
        <dbReference type="Proteomes" id="UP000695026"/>
    </source>
</evidence>
<evidence type="ECO:0000256" key="3">
    <source>
        <dbReference type="ARBA" id="ARBA00023054"/>
    </source>
</evidence>
<dbReference type="Pfam" id="PF07763">
    <property type="entry name" value="FEZ"/>
    <property type="match status" value="1"/>
</dbReference>
<dbReference type="GO" id="GO:0030424">
    <property type="term" value="C:axon"/>
    <property type="evidence" value="ECO:0007669"/>
    <property type="project" value="TreeGrafter"/>
</dbReference>
<protein>
    <submittedName>
        <fullName evidence="6">Fasciculation and elongation protein zeta-2 isoform X4</fullName>
    </submittedName>
</protein>
<dbReference type="Proteomes" id="UP000695026">
    <property type="component" value="Unplaced"/>
</dbReference>
<reference evidence="6" key="1">
    <citation type="submission" date="2025-08" db="UniProtKB">
        <authorList>
            <consortium name="RefSeq"/>
        </authorList>
    </citation>
    <scope>IDENTIFICATION</scope>
    <source>
        <tissue evidence="6">Liver</tissue>
    </source>
</reference>
<keyword evidence="5" id="KW-1185">Reference proteome</keyword>
<comment type="similarity">
    <text evidence="1">Belongs to the zygin family.</text>
</comment>
<organism evidence="5 6">
    <name type="scientific">Python bivittatus</name>
    <name type="common">Burmese python</name>
    <name type="synonym">Python molurus bivittatus</name>
    <dbReference type="NCBI Taxonomy" id="176946"/>
    <lineage>
        <taxon>Eukaryota</taxon>
        <taxon>Metazoa</taxon>
        <taxon>Chordata</taxon>
        <taxon>Craniata</taxon>
        <taxon>Vertebrata</taxon>
        <taxon>Euteleostomi</taxon>
        <taxon>Lepidosauria</taxon>
        <taxon>Squamata</taxon>
        <taxon>Bifurcata</taxon>
        <taxon>Unidentata</taxon>
        <taxon>Episquamata</taxon>
        <taxon>Toxicofera</taxon>
        <taxon>Serpentes</taxon>
        <taxon>Henophidia</taxon>
        <taxon>Pythonidae</taxon>
        <taxon>Python</taxon>
    </lineage>
</organism>
<evidence type="ECO:0000256" key="2">
    <source>
        <dbReference type="ARBA" id="ARBA00022553"/>
    </source>
</evidence>
<feature type="region of interest" description="Disordered" evidence="4">
    <location>
        <begin position="81"/>
        <end position="100"/>
    </location>
</feature>
<keyword evidence="3" id="KW-0175">Coiled coil</keyword>
<proteinExistence type="inferred from homology"/>
<evidence type="ECO:0000256" key="4">
    <source>
        <dbReference type="SAM" id="MobiDB-lite"/>
    </source>
</evidence>
<feature type="compositionally biased region" description="Acidic residues" evidence="4">
    <location>
        <begin position="81"/>
        <end position="92"/>
    </location>
</feature>
<evidence type="ECO:0000313" key="6">
    <source>
        <dbReference type="RefSeq" id="XP_025024097.1"/>
    </source>
</evidence>
<name>A0A9F5MYN9_PYTBI</name>
<feature type="region of interest" description="Disordered" evidence="4">
    <location>
        <begin position="182"/>
        <end position="207"/>
    </location>
</feature>
<evidence type="ECO:0000256" key="1">
    <source>
        <dbReference type="ARBA" id="ARBA00006788"/>
    </source>
</evidence>
<dbReference type="RefSeq" id="XP_025024097.1">
    <property type="nucleotide sequence ID" value="XM_025168329.1"/>
</dbReference>
<dbReference type="AlphaFoldDB" id="A0A9F5MYN9"/>
<accession>A0A9F5MYN9</accession>
<dbReference type="GO" id="GO:0005737">
    <property type="term" value="C:cytoplasm"/>
    <property type="evidence" value="ECO:0007669"/>
    <property type="project" value="TreeGrafter"/>
</dbReference>
<keyword evidence="2" id="KW-0597">Phosphoprotein</keyword>
<dbReference type="PANTHER" id="PTHR12394:SF11">
    <property type="entry name" value="FASCICULATION AND ELONGATION PROTEIN ZETA-2"/>
    <property type="match status" value="1"/>
</dbReference>
<sequence length="262" mass="30098">MPVDWKSSHTRTLHLPTLNLSEKGVNDNLNLDLSDDEELREQLDMHSIIVSCISEEPLFTAEQQSVKRIIRTVIEEIEEMMQESPDPDDDETPSQSDRLSTLSQEIQTLKRSGTNHNYEERVQKLSVTELNDLLEEIEAAIKDYSEELVQQLALRDELEFEKEVKNSFISVLIEVQNKQREQKEMAKKKKKLKNGTPQNGKQEKSHLPGTYLTTVIPYEKKNGPPSVEDLQTLTKILHAMKEDSEKVPSLLTDYILKVLCPT</sequence>
<gene>
    <name evidence="6" type="primary">FEZ2</name>
</gene>
<dbReference type="CTD" id="9637"/>
<dbReference type="InterPro" id="IPR011680">
    <property type="entry name" value="FEZ"/>
</dbReference>
<dbReference type="PANTHER" id="PTHR12394">
    <property type="entry name" value="ZYGIN"/>
    <property type="match status" value="1"/>
</dbReference>